<dbReference type="Proteomes" id="UP000008206">
    <property type="component" value="Plasmid Cy782201"/>
</dbReference>
<keyword evidence="2" id="KW-1185">Reference proteome</keyword>
<proteinExistence type="predicted"/>
<dbReference type="RefSeq" id="WP_013334361.1">
    <property type="nucleotide sequence ID" value="NC_014533.1"/>
</dbReference>
<dbReference type="GO" id="GO:0016757">
    <property type="term" value="F:glycosyltransferase activity"/>
    <property type="evidence" value="ECO:0007669"/>
    <property type="project" value="TreeGrafter"/>
</dbReference>
<dbReference type="Pfam" id="PF13692">
    <property type="entry name" value="Glyco_trans_1_4"/>
    <property type="match status" value="1"/>
</dbReference>
<dbReference type="CAZy" id="GT4">
    <property type="family name" value="Glycosyltransferase Family 4"/>
</dbReference>
<dbReference type="EMBL" id="CP002199">
    <property type="protein sequence ID" value="ADN17611.1"/>
    <property type="molecule type" value="Genomic_DNA"/>
</dbReference>
<reference evidence="2" key="1">
    <citation type="journal article" date="2011" name="MBio">
        <title>Novel metabolic attributes of the genus Cyanothece, comprising a group of unicellular nitrogen-fixing Cyanobacteria.</title>
        <authorList>
            <person name="Bandyopadhyay A."/>
            <person name="Elvitigala T."/>
            <person name="Welsh E."/>
            <person name="Stockel J."/>
            <person name="Liberton M."/>
            <person name="Min H."/>
            <person name="Sherman L.A."/>
            <person name="Pakrasi H.B."/>
        </authorList>
    </citation>
    <scope>NUCLEOTIDE SEQUENCE [LARGE SCALE GENOMIC DNA]</scope>
    <source>
        <strain evidence="2">PCC 7822</strain>
        <plasmid evidence="2">Cy782201</plasmid>
    </source>
</reference>
<dbReference type="PANTHER" id="PTHR12526:SF600">
    <property type="entry name" value="GLYCOSYL TRANSFERASE GROUP 1"/>
    <property type="match status" value="1"/>
</dbReference>
<keyword evidence="1" id="KW-0614">Plasmid</keyword>
<dbReference type="HOGENOM" id="CLU_028014_0_1_3"/>
<geneLocation type="plasmid" evidence="1 2">
    <name>Cy782201</name>
</geneLocation>
<dbReference type="KEGG" id="cyj:Cyan7822_5750"/>
<organism evidence="1 2">
    <name type="scientific">Gloeothece verrucosa (strain PCC 7822)</name>
    <name type="common">Cyanothece sp. (strain PCC 7822)</name>
    <dbReference type="NCBI Taxonomy" id="497965"/>
    <lineage>
        <taxon>Bacteria</taxon>
        <taxon>Bacillati</taxon>
        <taxon>Cyanobacteriota</taxon>
        <taxon>Cyanophyceae</taxon>
        <taxon>Oscillatoriophycideae</taxon>
        <taxon>Chroococcales</taxon>
        <taxon>Aphanothecaceae</taxon>
        <taxon>Gloeothece</taxon>
        <taxon>Gloeothece verrucosa</taxon>
    </lineage>
</organism>
<sequence>MSFPQVRTLFIVTPGDPYPPLSGAHLRYWQLINIMKKFGSVGIFSIFPLDSNNQTIPGVELRYHCNTAKVKRSFWDNLQRQLWWVFPQGYPSSAQRYAEAADQQLKEVLAKFQPDLVIIEMIVHRYIPTLKDYGCSLILDEHNINGIWLEQYYKARQTTQKQKLSIWQKILLALELSRTKIIEQELIAQADQVWTCSKIDNQSLQDLYGRNSNSWVIPNGIDVSYYDNVRLGKCDLPDELKNKQRNILFLGKMSYSPNAVAVELLIDKIYPRLRQIYPDCRLLLVGREPNQRMLEAAGRDSGIIVTGKVSDIRPYLAASSVMVVPLQQAGGTRLKILEAFAGGCPVISTAKGAEGLEVKDGEHLLIREEIDEIIEGIKQIWSEPDFGQKLADSAYELIKAEYSWEAVEKRVSSAISELFS</sequence>
<protein>
    <submittedName>
        <fullName evidence="1">Glycosyl transferase group 1</fullName>
    </submittedName>
</protein>
<dbReference type="PANTHER" id="PTHR12526">
    <property type="entry name" value="GLYCOSYLTRANSFERASE"/>
    <property type="match status" value="1"/>
</dbReference>
<dbReference type="AlphaFoldDB" id="E0UKY1"/>
<name>E0UKY1_GLOV7</name>
<evidence type="ECO:0000313" key="2">
    <source>
        <dbReference type="Proteomes" id="UP000008206"/>
    </source>
</evidence>
<dbReference type="SUPFAM" id="SSF53756">
    <property type="entry name" value="UDP-Glycosyltransferase/glycogen phosphorylase"/>
    <property type="match status" value="1"/>
</dbReference>
<evidence type="ECO:0000313" key="1">
    <source>
        <dbReference type="EMBL" id="ADN17611.1"/>
    </source>
</evidence>
<keyword evidence="1" id="KW-0808">Transferase</keyword>
<gene>
    <name evidence="1" type="ordered locus">Cyan7822_5750</name>
</gene>
<dbReference type="CDD" id="cd03801">
    <property type="entry name" value="GT4_PimA-like"/>
    <property type="match status" value="1"/>
</dbReference>
<dbReference type="Gene3D" id="3.40.50.2000">
    <property type="entry name" value="Glycogen Phosphorylase B"/>
    <property type="match status" value="2"/>
</dbReference>
<accession>E0UKY1</accession>